<evidence type="ECO:0000256" key="2">
    <source>
        <dbReference type="ARBA" id="ARBA00003921"/>
    </source>
</evidence>
<sequence>MDKIAKVAVICGGSSPERDISLQSGEGVFKALIDLGYDACLIDFNDLNSIDELNSYDFTFIALHGFEGEGGDLQKKLDEVGISYTGSGPHACKNTWDKSLCKKILSDNNVNTPNWKIYNSLLSIEQNLITDKNLSTSFLKPCSDGSSVDIYKIKSSDDFRDAIKNSTYPDRPFILEECIDGKEFTVTVINEKCYPVIEILTENEFYDYDAKYISDTTKLVQADLSSEETVSIQKIALNAYKALDCNGWARVDILQDDFGVFYVLEINTVPGMTSHSCVPKSGSFLGMEYKEVVQKIIDASL</sequence>
<comment type="pathway">
    <text evidence="4 15">Cell wall biogenesis; peptidoglycan biosynthesis.</text>
</comment>
<feature type="active site" evidence="16">
    <location>
        <position position="276"/>
    </location>
</feature>
<keyword evidence="8 15" id="KW-0436">Ligase</keyword>
<keyword evidence="9 18" id="KW-0547">Nucleotide-binding</keyword>
<dbReference type="Gene3D" id="3.30.470.20">
    <property type="entry name" value="ATP-grasp fold, B domain"/>
    <property type="match status" value="1"/>
</dbReference>
<dbReference type="GO" id="GO:0005524">
    <property type="term" value="F:ATP binding"/>
    <property type="evidence" value="ECO:0007669"/>
    <property type="project" value="UniProtKB-UniRule"/>
</dbReference>
<evidence type="ECO:0000256" key="9">
    <source>
        <dbReference type="ARBA" id="ARBA00022741"/>
    </source>
</evidence>
<keyword evidence="13 15" id="KW-0961">Cell wall biogenesis/degradation</keyword>
<accession>A0A937LJT7</accession>
<keyword evidence="17" id="KW-0464">Manganese</keyword>
<dbReference type="InterPro" id="IPR000291">
    <property type="entry name" value="D-Ala_lig_Van_CS"/>
</dbReference>
<dbReference type="GO" id="GO:0046872">
    <property type="term" value="F:metal ion binding"/>
    <property type="evidence" value="ECO:0007669"/>
    <property type="project" value="UniProtKB-KW"/>
</dbReference>
<dbReference type="Gene3D" id="3.40.50.20">
    <property type="match status" value="1"/>
</dbReference>
<feature type="domain" description="ATP-grasp" evidence="19">
    <location>
        <begin position="102"/>
        <end position="298"/>
    </location>
</feature>
<comment type="catalytic activity">
    <reaction evidence="14 15">
        <text>2 D-alanine + ATP = D-alanyl-D-alanine + ADP + phosphate + H(+)</text>
        <dbReference type="Rhea" id="RHEA:11224"/>
        <dbReference type="ChEBI" id="CHEBI:15378"/>
        <dbReference type="ChEBI" id="CHEBI:30616"/>
        <dbReference type="ChEBI" id="CHEBI:43474"/>
        <dbReference type="ChEBI" id="CHEBI:57416"/>
        <dbReference type="ChEBI" id="CHEBI:57822"/>
        <dbReference type="ChEBI" id="CHEBI:456216"/>
        <dbReference type="EC" id="6.3.2.4"/>
    </reaction>
</comment>
<evidence type="ECO:0000256" key="11">
    <source>
        <dbReference type="ARBA" id="ARBA00022960"/>
    </source>
</evidence>
<dbReference type="Proteomes" id="UP000711391">
    <property type="component" value="Unassembled WGS sequence"/>
</dbReference>
<keyword evidence="7 15" id="KW-0963">Cytoplasm</keyword>
<evidence type="ECO:0000256" key="8">
    <source>
        <dbReference type="ARBA" id="ARBA00022598"/>
    </source>
</evidence>
<comment type="cofactor">
    <cofactor evidence="1">
        <name>Mn(2+)</name>
        <dbReference type="ChEBI" id="CHEBI:29035"/>
    </cofactor>
</comment>
<keyword evidence="11 15" id="KW-0133">Cell shape</keyword>
<evidence type="ECO:0000256" key="4">
    <source>
        <dbReference type="ARBA" id="ARBA00004752"/>
    </source>
</evidence>
<evidence type="ECO:0000256" key="15">
    <source>
        <dbReference type="HAMAP-Rule" id="MF_00047"/>
    </source>
</evidence>
<dbReference type="InterPro" id="IPR016185">
    <property type="entry name" value="PreATP-grasp_dom_sf"/>
</dbReference>
<evidence type="ECO:0000256" key="12">
    <source>
        <dbReference type="ARBA" id="ARBA00022984"/>
    </source>
</evidence>
<evidence type="ECO:0000256" key="1">
    <source>
        <dbReference type="ARBA" id="ARBA00001936"/>
    </source>
</evidence>
<feature type="active site" evidence="16">
    <location>
        <position position="146"/>
    </location>
</feature>
<evidence type="ECO:0000256" key="14">
    <source>
        <dbReference type="ARBA" id="ARBA00047614"/>
    </source>
</evidence>
<comment type="function">
    <text evidence="2 15">Cell wall formation.</text>
</comment>
<dbReference type="SUPFAM" id="SSF52440">
    <property type="entry name" value="PreATP-grasp domain"/>
    <property type="match status" value="1"/>
</dbReference>
<evidence type="ECO:0000256" key="5">
    <source>
        <dbReference type="ARBA" id="ARBA00010871"/>
    </source>
</evidence>
<evidence type="ECO:0000256" key="13">
    <source>
        <dbReference type="ARBA" id="ARBA00023316"/>
    </source>
</evidence>
<dbReference type="InterPro" id="IPR011095">
    <property type="entry name" value="Dala_Dala_lig_C"/>
</dbReference>
<evidence type="ECO:0000256" key="17">
    <source>
        <dbReference type="PIRSR" id="PIRSR039102-3"/>
    </source>
</evidence>
<dbReference type="AlphaFoldDB" id="A0A937LJT7"/>
<feature type="binding site" evidence="17">
    <location>
        <position position="267"/>
    </location>
    <ligand>
        <name>Mg(2+)</name>
        <dbReference type="ChEBI" id="CHEBI:18420"/>
        <label>2</label>
    </ligand>
</feature>
<dbReference type="InterPro" id="IPR005905">
    <property type="entry name" value="D_ala_D_ala"/>
</dbReference>
<dbReference type="InterPro" id="IPR011761">
    <property type="entry name" value="ATP-grasp"/>
</dbReference>
<dbReference type="GO" id="GO:0009252">
    <property type="term" value="P:peptidoglycan biosynthetic process"/>
    <property type="evidence" value="ECO:0007669"/>
    <property type="project" value="UniProtKB-UniRule"/>
</dbReference>
<evidence type="ECO:0000256" key="10">
    <source>
        <dbReference type="ARBA" id="ARBA00022840"/>
    </source>
</evidence>
<evidence type="ECO:0000256" key="16">
    <source>
        <dbReference type="PIRSR" id="PIRSR039102-1"/>
    </source>
</evidence>
<protein>
    <recommendedName>
        <fullName evidence="6 15">D-alanine--D-alanine ligase</fullName>
        <ecNumber evidence="6 15">6.3.2.4</ecNumber>
    </recommendedName>
    <alternativeName>
        <fullName evidence="15">D-Ala-D-Ala ligase</fullName>
    </alternativeName>
    <alternativeName>
        <fullName evidence="15">D-alanylalanine synthetase</fullName>
    </alternativeName>
</protein>
<dbReference type="PROSITE" id="PS50975">
    <property type="entry name" value="ATP_GRASP"/>
    <property type="match status" value="1"/>
</dbReference>
<evidence type="ECO:0000259" key="19">
    <source>
        <dbReference type="PROSITE" id="PS50975"/>
    </source>
</evidence>
<proteinExistence type="inferred from homology"/>
<dbReference type="HAMAP" id="MF_00047">
    <property type="entry name" value="Dala_Dala_lig"/>
    <property type="match status" value="1"/>
</dbReference>
<feature type="active site" evidence="16">
    <location>
        <position position="17"/>
    </location>
</feature>
<evidence type="ECO:0000256" key="7">
    <source>
        <dbReference type="ARBA" id="ARBA00022490"/>
    </source>
</evidence>
<comment type="caution">
    <text evidence="20">The sequence shown here is derived from an EMBL/GenBank/DDBJ whole genome shotgun (WGS) entry which is preliminary data.</text>
</comment>
<dbReference type="GO" id="GO:0071555">
    <property type="term" value="P:cell wall organization"/>
    <property type="evidence" value="ECO:0007669"/>
    <property type="project" value="UniProtKB-KW"/>
</dbReference>
<keyword evidence="17" id="KW-0460">Magnesium</keyword>
<dbReference type="SUPFAM" id="SSF56059">
    <property type="entry name" value="Glutathione synthetase ATP-binding domain-like"/>
    <property type="match status" value="1"/>
</dbReference>
<feature type="binding site" evidence="17">
    <location>
        <position position="252"/>
    </location>
    <ligand>
        <name>Mg(2+)</name>
        <dbReference type="ChEBI" id="CHEBI:18420"/>
        <label>1</label>
    </ligand>
</feature>
<dbReference type="PANTHER" id="PTHR23132:SF23">
    <property type="entry name" value="D-ALANINE--D-ALANINE LIGASE B"/>
    <property type="match status" value="1"/>
</dbReference>
<keyword evidence="12 15" id="KW-0573">Peptidoglycan synthesis</keyword>
<comment type="cofactor">
    <cofactor evidence="17">
        <name>Mg(2+)</name>
        <dbReference type="ChEBI" id="CHEBI:18420"/>
    </cofactor>
    <cofactor evidence="17">
        <name>Mn(2+)</name>
        <dbReference type="ChEBI" id="CHEBI:29035"/>
    </cofactor>
    <text evidence="17">Binds 2 magnesium or manganese ions per subunit.</text>
</comment>
<reference evidence="20" key="1">
    <citation type="submission" date="2020-10" db="EMBL/GenBank/DDBJ databases">
        <title>Microbiome of the Black Sea water column analyzed by genome centric metagenomics.</title>
        <authorList>
            <person name="Cabello-Yeves P.J."/>
            <person name="Callieri C."/>
            <person name="Picazo A."/>
            <person name="Mehrshad M."/>
            <person name="Haro-Moreno J.M."/>
            <person name="Roda-Garcia J."/>
            <person name="Dzembekova N."/>
            <person name="Slabakova V."/>
            <person name="Slabakova N."/>
            <person name="Moncheva S."/>
            <person name="Rodriguez-Valera F."/>
        </authorList>
    </citation>
    <scope>NUCLEOTIDE SEQUENCE</scope>
    <source>
        <strain evidence="20">BS307-5m-G50</strain>
    </source>
</reference>
<keyword evidence="10 18" id="KW-0067">ATP-binding</keyword>
<evidence type="ECO:0000313" key="21">
    <source>
        <dbReference type="Proteomes" id="UP000711391"/>
    </source>
</evidence>
<dbReference type="EMBL" id="JADHQD010000010">
    <property type="protein sequence ID" value="MBL6818259.1"/>
    <property type="molecule type" value="Genomic_DNA"/>
</dbReference>
<name>A0A937LJT7_9GAMM</name>
<dbReference type="PROSITE" id="PS00844">
    <property type="entry name" value="DALA_DALA_LIGASE_2"/>
    <property type="match status" value="1"/>
</dbReference>
<feature type="binding site" evidence="17">
    <location>
        <position position="265"/>
    </location>
    <ligand>
        <name>Mg(2+)</name>
        <dbReference type="ChEBI" id="CHEBI:18420"/>
        <label>2</label>
    </ligand>
</feature>
<evidence type="ECO:0000256" key="18">
    <source>
        <dbReference type="PROSITE-ProRule" id="PRU00409"/>
    </source>
</evidence>
<evidence type="ECO:0000313" key="20">
    <source>
        <dbReference type="EMBL" id="MBL6818259.1"/>
    </source>
</evidence>
<comment type="subcellular location">
    <subcellularLocation>
        <location evidence="3 15">Cytoplasm</location>
    </subcellularLocation>
</comment>
<dbReference type="NCBIfam" id="TIGR01205">
    <property type="entry name" value="D_ala_D_alaTIGR"/>
    <property type="match status" value="1"/>
</dbReference>
<dbReference type="GO" id="GO:0008360">
    <property type="term" value="P:regulation of cell shape"/>
    <property type="evidence" value="ECO:0007669"/>
    <property type="project" value="UniProtKB-KW"/>
</dbReference>
<dbReference type="PIRSF" id="PIRSF039102">
    <property type="entry name" value="Ddl/VanB"/>
    <property type="match status" value="1"/>
</dbReference>
<dbReference type="NCBIfam" id="NF002378">
    <property type="entry name" value="PRK01372.1"/>
    <property type="match status" value="1"/>
</dbReference>
<evidence type="ECO:0000256" key="3">
    <source>
        <dbReference type="ARBA" id="ARBA00004496"/>
    </source>
</evidence>
<evidence type="ECO:0000256" key="6">
    <source>
        <dbReference type="ARBA" id="ARBA00012216"/>
    </source>
</evidence>
<dbReference type="Pfam" id="PF07478">
    <property type="entry name" value="Dala_Dala_lig_C"/>
    <property type="match status" value="1"/>
</dbReference>
<comment type="similarity">
    <text evidence="5 15">Belongs to the D-alanine--D-alanine ligase family.</text>
</comment>
<dbReference type="PANTHER" id="PTHR23132">
    <property type="entry name" value="D-ALANINE--D-ALANINE LIGASE"/>
    <property type="match status" value="1"/>
</dbReference>
<keyword evidence="17" id="KW-0479">Metal-binding</keyword>
<dbReference type="GO" id="GO:0005737">
    <property type="term" value="C:cytoplasm"/>
    <property type="evidence" value="ECO:0007669"/>
    <property type="project" value="UniProtKB-SubCell"/>
</dbReference>
<dbReference type="GO" id="GO:0008716">
    <property type="term" value="F:D-alanine-D-alanine ligase activity"/>
    <property type="evidence" value="ECO:0007669"/>
    <property type="project" value="UniProtKB-UniRule"/>
</dbReference>
<dbReference type="InterPro" id="IPR013815">
    <property type="entry name" value="ATP_grasp_subdomain_1"/>
</dbReference>
<organism evidence="20 21">
    <name type="scientific">SAR86 cluster bacterium</name>
    <dbReference type="NCBI Taxonomy" id="2030880"/>
    <lineage>
        <taxon>Bacteria</taxon>
        <taxon>Pseudomonadati</taxon>
        <taxon>Pseudomonadota</taxon>
        <taxon>Gammaproteobacteria</taxon>
        <taxon>SAR86 cluster</taxon>
    </lineage>
</organism>
<gene>
    <name evidence="15" type="primary">ddl</name>
    <name evidence="20" type="ORF">ISQ64_02510</name>
</gene>
<dbReference type="Gene3D" id="3.30.1490.20">
    <property type="entry name" value="ATP-grasp fold, A domain"/>
    <property type="match status" value="1"/>
</dbReference>
<dbReference type="EC" id="6.3.2.4" evidence="6 15"/>
<feature type="binding site" evidence="17">
    <location>
        <position position="265"/>
    </location>
    <ligand>
        <name>Mg(2+)</name>
        <dbReference type="ChEBI" id="CHEBI:18420"/>
        <label>1</label>
    </ligand>
</feature>